<reference evidence="1" key="1">
    <citation type="journal article" date="2014" name="Int. J. Syst. Evol. Microbiol.">
        <title>Complete genome sequence of Corynebacterium casei LMG S-19264T (=DSM 44701T), isolated from a smear-ripened cheese.</title>
        <authorList>
            <consortium name="US DOE Joint Genome Institute (JGI-PGF)"/>
            <person name="Walter F."/>
            <person name="Albersmeier A."/>
            <person name="Kalinowski J."/>
            <person name="Ruckert C."/>
        </authorList>
    </citation>
    <scope>NUCLEOTIDE SEQUENCE</scope>
    <source>
        <strain evidence="1">JCM 4490</strain>
    </source>
</reference>
<gene>
    <name evidence="1" type="ORF">GCM10010503_50110</name>
</gene>
<sequence length="126" mass="14337">MLRRTTGPGFWCECWTQNLDGQQPPTLFGAYDACDAVEANNWVATILRTISPALDTAACAEAWERLYDHRIDTRRALLRREPWAVSITHASTRITWTVRPVLFLPLAHRQGSELPLCTSDFKPRTP</sequence>
<dbReference type="EMBL" id="BMUE01000011">
    <property type="protein sequence ID" value="GGW66817.1"/>
    <property type="molecule type" value="Genomic_DNA"/>
</dbReference>
<evidence type="ECO:0000313" key="1">
    <source>
        <dbReference type="EMBL" id="GGW66817.1"/>
    </source>
</evidence>
<name>A0A918J9X9_9ACTN</name>
<proteinExistence type="predicted"/>
<protein>
    <submittedName>
        <fullName evidence="1">Uncharacterized protein</fullName>
    </submittedName>
</protein>
<dbReference type="Proteomes" id="UP000620224">
    <property type="component" value="Unassembled WGS sequence"/>
</dbReference>
<evidence type="ECO:0000313" key="2">
    <source>
        <dbReference type="Proteomes" id="UP000620224"/>
    </source>
</evidence>
<reference evidence="1" key="2">
    <citation type="submission" date="2020-09" db="EMBL/GenBank/DDBJ databases">
        <authorList>
            <person name="Sun Q."/>
            <person name="Ohkuma M."/>
        </authorList>
    </citation>
    <scope>NUCLEOTIDE SEQUENCE</scope>
    <source>
        <strain evidence="1">JCM 4490</strain>
    </source>
</reference>
<organism evidence="1 2">
    <name type="scientific">Streptomyces lucensis JCM 4490</name>
    <dbReference type="NCBI Taxonomy" id="1306176"/>
    <lineage>
        <taxon>Bacteria</taxon>
        <taxon>Bacillati</taxon>
        <taxon>Actinomycetota</taxon>
        <taxon>Actinomycetes</taxon>
        <taxon>Kitasatosporales</taxon>
        <taxon>Streptomycetaceae</taxon>
        <taxon>Streptomyces</taxon>
    </lineage>
</organism>
<accession>A0A918J9X9</accession>
<comment type="caution">
    <text evidence="1">The sequence shown here is derived from an EMBL/GenBank/DDBJ whole genome shotgun (WGS) entry which is preliminary data.</text>
</comment>
<keyword evidence="2" id="KW-1185">Reference proteome</keyword>
<dbReference type="AlphaFoldDB" id="A0A918J9X9"/>